<evidence type="ECO:0000256" key="2">
    <source>
        <dbReference type="ARBA" id="ARBA00023315"/>
    </source>
</evidence>
<dbReference type="InterPro" id="IPR024925">
    <property type="entry name" value="Malonyl_CoA-ACP_transAc"/>
</dbReference>
<dbReference type="Pfam" id="PF00698">
    <property type="entry name" value="Acyl_transf_1"/>
    <property type="match status" value="1"/>
</dbReference>
<evidence type="ECO:0000256" key="1">
    <source>
        <dbReference type="ARBA" id="ARBA00022679"/>
    </source>
</evidence>
<dbReference type="SMART" id="SM00827">
    <property type="entry name" value="PKS_AT"/>
    <property type="match status" value="1"/>
</dbReference>
<accession>A0ABS2MRJ4</accession>
<evidence type="ECO:0000256" key="3">
    <source>
        <dbReference type="ARBA" id="ARBA00048462"/>
    </source>
</evidence>
<dbReference type="InterPro" id="IPR004410">
    <property type="entry name" value="Malonyl_CoA-ACP_transAc_FabD"/>
</dbReference>
<dbReference type="SUPFAM" id="SSF55048">
    <property type="entry name" value="Probable ACP-binding domain of malonyl-CoA ACP transacylase"/>
    <property type="match status" value="1"/>
</dbReference>
<keyword evidence="7" id="KW-1185">Reference proteome</keyword>
<dbReference type="GO" id="GO:0004314">
    <property type="term" value="F:[acyl-carrier-protein] S-malonyltransferase activity"/>
    <property type="evidence" value="ECO:0007669"/>
    <property type="project" value="UniProtKB-EC"/>
</dbReference>
<name>A0ABS2MRJ4_9FIRM</name>
<protein>
    <recommendedName>
        <fullName evidence="4">Malonyl CoA-acyl carrier protein transacylase</fullName>
        <ecNumber evidence="4">2.3.1.39</ecNumber>
    </recommendedName>
</protein>
<dbReference type="InterPro" id="IPR016036">
    <property type="entry name" value="Malonyl_transacylase_ACP-bd"/>
</dbReference>
<evidence type="ECO:0000259" key="5">
    <source>
        <dbReference type="SMART" id="SM00827"/>
    </source>
</evidence>
<proteinExistence type="inferred from homology"/>
<gene>
    <name evidence="6" type="ORF">JOC49_001548</name>
</gene>
<sequence>MKIGYIFAGQGSQKPGMGKDFYDSFDASKSIYDRANLALGIDLKRICFEGTLEALSMTEVTQPAILTTSIAMLRAFESLTSVNPVAASGLSLGEYSAHVASGSLSFEEAVKLVRKRGLFMQEAVPAGIGGLTAITGLNPIHYEDLITEASKHGKVEISNINSPKQIVIGGMHAGLKHAGEVALKLGAKRVTPLSVSAPFHTSMLKNAELKLETALKDIHFDEMKLPVVTNINGRLITSEHLIPEYLSKQVTSTVEWVKCIESMKALGIDTLIEFGPGSALGGFVAKIDRSIKVLSIDSIESLYKAIEIIEDNKPMVKAI</sequence>
<dbReference type="InterPro" id="IPR001227">
    <property type="entry name" value="Ac_transferase_dom_sf"/>
</dbReference>
<dbReference type="InterPro" id="IPR050858">
    <property type="entry name" value="Mal-CoA-ACP_Trans/PKS_FabD"/>
</dbReference>
<keyword evidence="1 4" id="KW-0808">Transferase</keyword>
<dbReference type="SUPFAM" id="SSF52151">
    <property type="entry name" value="FabD/lysophospholipase-like"/>
    <property type="match status" value="1"/>
</dbReference>
<reference evidence="6 7" key="1">
    <citation type="submission" date="2021-01" db="EMBL/GenBank/DDBJ databases">
        <title>Genomic Encyclopedia of Type Strains, Phase IV (KMG-IV): sequencing the most valuable type-strain genomes for metagenomic binning, comparative biology and taxonomic classification.</title>
        <authorList>
            <person name="Goeker M."/>
        </authorList>
    </citation>
    <scope>NUCLEOTIDE SEQUENCE [LARGE SCALE GENOMIC DNA]</scope>
    <source>
        <strain evidence="6 7">DSM 24436</strain>
    </source>
</reference>
<feature type="domain" description="Malonyl-CoA:ACP transacylase (MAT)" evidence="5">
    <location>
        <begin position="6"/>
        <end position="298"/>
    </location>
</feature>
<dbReference type="EMBL" id="JAFBDT010000011">
    <property type="protein sequence ID" value="MBM7562005.1"/>
    <property type="molecule type" value="Genomic_DNA"/>
</dbReference>
<dbReference type="Gene3D" id="3.30.70.250">
    <property type="entry name" value="Malonyl-CoA ACP transacylase, ACP-binding"/>
    <property type="match status" value="1"/>
</dbReference>
<dbReference type="InterPro" id="IPR014043">
    <property type="entry name" value="Acyl_transferase_dom"/>
</dbReference>
<evidence type="ECO:0000313" key="7">
    <source>
        <dbReference type="Proteomes" id="UP000767854"/>
    </source>
</evidence>
<comment type="caution">
    <text evidence="6">The sequence shown here is derived from an EMBL/GenBank/DDBJ whole genome shotgun (WGS) entry which is preliminary data.</text>
</comment>
<dbReference type="Proteomes" id="UP000767854">
    <property type="component" value="Unassembled WGS sequence"/>
</dbReference>
<dbReference type="EC" id="2.3.1.39" evidence="4"/>
<evidence type="ECO:0000256" key="4">
    <source>
        <dbReference type="PIRNR" id="PIRNR000446"/>
    </source>
</evidence>
<comment type="similarity">
    <text evidence="4">Belongs to the fabD family.</text>
</comment>
<organism evidence="6 7">
    <name type="scientific">Fusibacter tunisiensis</name>
    <dbReference type="NCBI Taxonomy" id="1008308"/>
    <lineage>
        <taxon>Bacteria</taxon>
        <taxon>Bacillati</taxon>
        <taxon>Bacillota</taxon>
        <taxon>Clostridia</taxon>
        <taxon>Eubacteriales</taxon>
        <taxon>Eubacteriales Family XII. Incertae Sedis</taxon>
        <taxon>Fusibacter</taxon>
    </lineage>
</organism>
<dbReference type="Gene3D" id="3.40.366.10">
    <property type="entry name" value="Malonyl-Coenzyme A Acyl Carrier Protein, domain 2"/>
    <property type="match status" value="1"/>
</dbReference>
<dbReference type="PIRSF" id="PIRSF000446">
    <property type="entry name" value="Mct"/>
    <property type="match status" value="1"/>
</dbReference>
<comment type="catalytic activity">
    <reaction evidence="3 4">
        <text>holo-[ACP] + malonyl-CoA = malonyl-[ACP] + CoA</text>
        <dbReference type="Rhea" id="RHEA:41792"/>
        <dbReference type="Rhea" id="RHEA-COMP:9623"/>
        <dbReference type="Rhea" id="RHEA-COMP:9685"/>
        <dbReference type="ChEBI" id="CHEBI:57287"/>
        <dbReference type="ChEBI" id="CHEBI:57384"/>
        <dbReference type="ChEBI" id="CHEBI:64479"/>
        <dbReference type="ChEBI" id="CHEBI:78449"/>
        <dbReference type="EC" id="2.3.1.39"/>
    </reaction>
</comment>
<dbReference type="RefSeq" id="WP_204664025.1">
    <property type="nucleotide sequence ID" value="NZ_JAFBDT010000011.1"/>
</dbReference>
<dbReference type="InterPro" id="IPR016035">
    <property type="entry name" value="Acyl_Trfase/lysoPLipase"/>
</dbReference>
<dbReference type="PANTHER" id="PTHR42681">
    <property type="entry name" value="MALONYL-COA-ACYL CARRIER PROTEIN TRANSACYLASE, MITOCHONDRIAL"/>
    <property type="match status" value="1"/>
</dbReference>
<keyword evidence="2 4" id="KW-0012">Acyltransferase</keyword>
<dbReference type="NCBIfam" id="TIGR00128">
    <property type="entry name" value="fabD"/>
    <property type="match status" value="1"/>
</dbReference>
<evidence type="ECO:0000313" key="6">
    <source>
        <dbReference type="EMBL" id="MBM7562005.1"/>
    </source>
</evidence>
<dbReference type="PANTHER" id="PTHR42681:SF1">
    <property type="entry name" value="MALONYL-COA-ACYL CARRIER PROTEIN TRANSACYLASE, MITOCHONDRIAL"/>
    <property type="match status" value="1"/>
</dbReference>